<dbReference type="EMBL" id="JAENHL010000007">
    <property type="protein sequence ID" value="MBK1868075.1"/>
    <property type="molecule type" value="Genomic_DNA"/>
</dbReference>
<evidence type="ECO:0000313" key="1">
    <source>
        <dbReference type="EMBL" id="MBK1868075.1"/>
    </source>
</evidence>
<reference evidence="1" key="1">
    <citation type="submission" date="2021-01" db="EMBL/GenBank/DDBJ databases">
        <authorList>
            <person name="Sun Q."/>
        </authorList>
    </citation>
    <scope>NUCLEOTIDE SEQUENCE</scope>
    <source>
        <strain evidence="1">YIM B02566</strain>
    </source>
</reference>
<proteinExistence type="predicted"/>
<evidence type="ECO:0000313" key="2">
    <source>
        <dbReference type="Proteomes" id="UP000616151"/>
    </source>
</evidence>
<accession>A0ACC5R629</accession>
<comment type="caution">
    <text evidence="1">The sequence shown here is derived from an EMBL/GenBank/DDBJ whole genome shotgun (WGS) entry which is preliminary data.</text>
</comment>
<protein>
    <submittedName>
        <fullName evidence="1">Amino acid ABC transporter substrate-binding protein</fullName>
    </submittedName>
</protein>
<dbReference type="Proteomes" id="UP000616151">
    <property type="component" value="Unassembled WGS sequence"/>
</dbReference>
<name>A0ACC5R629_9HYPH</name>
<gene>
    <name evidence="1" type="ORF">JHL16_17080</name>
</gene>
<organism evidence="1 2">
    <name type="scientific">Taklimakanibacter albus</name>
    <dbReference type="NCBI Taxonomy" id="2800327"/>
    <lineage>
        <taxon>Bacteria</taxon>
        <taxon>Pseudomonadati</taxon>
        <taxon>Pseudomonadota</taxon>
        <taxon>Alphaproteobacteria</taxon>
        <taxon>Hyphomicrobiales</taxon>
        <taxon>Aestuariivirgaceae</taxon>
        <taxon>Taklimakanibacter</taxon>
    </lineage>
</organism>
<sequence length="338" mass="36165">MNKSVLALAAVATLGAMAMSAGAATLDTVKGRGKLICGVSLATPGFAAPDDKGRMTGFDADICRSIAAAVFGDGDKVDFVPTNINTRFQAVQSGEVDVLSRQTTLTYTREASLGLDFGPTVFYDGQGLMVAKSLGVASAKELKDAAICTLPGTTTAQNLSDFFRTLGAKFELVVFESPDENRAAFFGGRCQAISSDRSDLASIRAVANNPDDYILLPETISKEPLAPAVRQNDSAWRDIVSWSVWMLMAAEEKGITQANVDEKLKSEDPEVQRMLGVTDELGPMLGLDKKWGYNIIKSVGNYGEVFERNMGQGTRLGMTRGPNTQWNAGGLLYAPPIR</sequence>
<keyword evidence="2" id="KW-1185">Reference proteome</keyword>